<name>A0A4Z2GWY6_9TELE</name>
<reference evidence="3 4" key="1">
    <citation type="submission" date="2019-03" db="EMBL/GenBank/DDBJ databases">
        <title>First draft genome of Liparis tanakae, snailfish: a comprehensive survey of snailfish specific genes.</title>
        <authorList>
            <person name="Kim W."/>
            <person name="Song I."/>
            <person name="Jeong J.-H."/>
            <person name="Kim D."/>
            <person name="Kim S."/>
            <person name="Ryu S."/>
            <person name="Song J.Y."/>
            <person name="Lee S.K."/>
        </authorList>
    </citation>
    <scope>NUCLEOTIDE SEQUENCE [LARGE SCALE GENOMIC DNA]</scope>
    <source>
        <tissue evidence="3">Muscle</tissue>
    </source>
</reference>
<comment type="caution">
    <text evidence="3">The sequence shown here is derived from an EMBL/GenBank/DDBJ whole genome shotgun (WGS) entry which is preliminary data.</text>
</comment>
<feature type="signal peptide" evidence="1">
    <location>
        <begin position="1"/>
        <end position="23"/>
    </location>
</feature>
<keyword evidence="1" id="KW-0732">Signal</keyword>
<organism evidence="3 4">
    <name type="scientific">Liparis tanakae</name>
    <name type="common">Tanaka's snailfish</name>
    <dbReference type="NCBI Taxonomy" id="230148"/>
    <lineage>
        <taxon>Eukaryota</taxon>
        <taxon>Metazoa</taxon>
        <taxon>Chordata</taxon>
        <taxon>Craniata</taxon>
        <taxon>Vertebrata</taxon>
        <taxon>Euteleostomi</taxon>
        <taxon>Actinopterygii</taxon>
        <taxon>Neopterygii</taxon>
        <taxon>Teleostei</taxon>
        <taxon>Neoteleostei</taxon>
        <taxon>Acanthomorphata</taxon>
        <taxon>Eupercaria</taxon>
        <taxon>Perciformes</taxon>
        <taxon>Cottioidei</taxon>
        <taxon>Cottales</taxon>
        <taxon>Liparidae</taxon>
        <taxon>Liparis</taxon>
    </lineage>
</organism>
<accession>A0A4Z2GWY6</accession>
<dbReference type="PROSITE" id="PS51111">
    <property type="entry name" value="REJ"/>
    <property type="match status" value="1"/>
</dbReference>
<dbReference type="EMBL" id="SRLO01000410">
    <property type="protein sequence ID" value="TNN57232.1"/>
    <property type="molecule type" value="Genomic_DNA"/>
</dbReference>
<sequence>MEAVSCANTWCVISLALSSWAGSEFWNEQKSRWQRSTGKSSTSKYVFRNRRKPSSSMHCREEIILFYCAFVKSLALMVDSRPCPHLSMAVPGQTAVCIELPQDVFHPQAAVWRSRGTRSLMHMDV</sequence>
<dbReference type="InterPro" id="IPR014010">
    <property type="entry name" value="REJ_dom"/>
</dbReference>
<evidence type="ECO:0000313" key="3">
    <source>
        <dbReference type="EMBL" id="TNN57232.1"/>
    </source>
</evidence>
<dbReference type="Proteomes" id="UP000314294">
    <property type="component" value="Unassembled WGS sequence"/>
</dbReference>
<feature type="chain" id="PRO_5021252869" description="REJ domain-containing protein" evidence="1">
    <location>
        <begin position="24"/>
        <end position="125"/>
    </location>
</feature>
<dbReference type="GO" id="GO:0016020">
    <property type="term" value="C:membrane"/>
    <property type="evidence" value="ECO:0007669"/>
    <property type="project" value="UniProtKB-SubCell"/>
</dbReference>
<dbReference type="AlphaFoldDB" id="A0A4Z2GWY6"/>
<keyword evidence="4" id="KW-1185">Reference proteome</keyword>
<protein>
    <recommendedName>
        <fullName evidence="2">REJ domain-containing protein</fullName>
    </recommendedName>
</protein>
<gene>
    <name evidence="3" type="ORF">EYF80_032566</name>
</gene>
<evidence type="ECO:0000259" key="2">
    <source>
        <dbReference type="PROSITE" id="PS51111"/>
    </source>
</evidence>
<evidence type="ECO:0000313" key="4">
    <source>
        <dbReference type="Proteomes" id="UP000314294"/>
    </source>
</evidence>
<feature type="domain" description="REJ" evidence="2">
    <location>
        <begin position="97"/>
        <end position="125"/>
    </location>
</feature>
<proteinExistence type="predicted"/>
<evidence type="ECO:0000256" key="1">
    <source>
        <dbReference type="SAM" id="SignalP"/>
    </source>
</evidence>